<dbReference type="GO" id="GO:0005737">
    <property type="term" value="C:cytoplasm"/>
    <property type="evidence" value="ECO:0007669"/>
    <property type="project" value="TreeGrafter"/>
</dbReference>
<evidence type="ECO:0000313" key="3">
    <source>
        <dbReference type="Proteomes" id="UP000192578"/>
    </source>
</evidence>
<dbReference type="EMBL" id="MTYJ01000292">
    <property type="protein sequence ID" value="OWA52899.1"/>
    <property type="molecule type" value="Genomic_DNA"/>
</dbReference>
<gene>
    <name evidence="2" type="ORF">BV898_17340</name>
</gene>
<dbReference type="AlphaFoldDB" id="A0A9X6NNG3"/>
<dbReference type="PANTHER" id="PTHR24361">
    <property type="entry name" value="MITOGEN-ACTIVATED KINASE KINASE KINASE"/>
    <property type="match status" value="1"/>
</dbReference>
<dbReference type="GO" id="GO:0005524">
    <property type="term" value="F:ATP binding"/>
    <property type="evidence" value="ECO:0007669"/>
    <property type="project" value="InterPro"/>
</dbReference>
<dbReference type="CDD" id="cd00180">
    <property type="entry name" value="PKc"/>
    <property type="match status" value="1"/>
</dbReference>
<dbReference type="InterPro" id="IPR000719">
    <property type="entry name" value="Prot_kinase_dom"/>
</dbReference>
<organism evidence="2 3">
    <name type="scientific">Hypsibius exemplaris</name>
    <name type="common">Freshwater tardigrade</name>
    <dbReference type="NCBI Taxonomy" id="2072580"/>
    <lineage>
        <taxon>Eukaryota</taxon>
        <taxon>Metazoa</taxon>
        <taxon>Ecdysozoa</taxon>
        <taxon>Tardigrada</taxon>
        <taxon>Eutardigrada</taxon>
        <taxon>Parachela</taxon>
        <taxon>Hypsibioidea</taxon>
        <taxon>Hypsibiidae</taxon>
        <taxon>Hypsibius</taxon>
    </lineage>
</organism>
<accession>A0A9X6NNG3</accession>
<evidence type="ECO:0000313" key="2">
    <source>
        <dbReference type="EMBL" id="OWA52899.1"/>
    </source>
</evidence>
<sequence>MIAWMHTHKGKAQLPPNSSTDIWSLGCVVLDMYRASQGQHLWPKHFTRVMLYAVNEKSPLTPTIPDNMPDELKVLASQCLKIHSSDRPTAATLLNYADRQYFKCADGGIQYYLRTSKVQLGEPGGFGIVHRVNACRVGADFVEQGPQNLALKTFFQQLEQDEIDRITRTLPKLDHCNIVKYLAVGFFEPDRQFTLIMKCCSGGTLTQAAIKGLSVKQQKKYANQLISGIHYLHVEVVPHIVHKDLKGNNVVFENESKTTLKICDLDSCSTRPREASRTFITRPLGTRGFASPEMQKYCMNPDVDRGKHCVGRATDIWSLGAVVLEMSCAGVMPPNNKAFDIPIPVIPKDFPAELRDFVIKSDRILQAAAEGPRRPTKTNHGREYGRLERTYSPALLGRFRCDGIGRPRVRRTEVDLGTVQEISGDLHFCQKSTDITKDNDFIRGADLLELEPERVRELQLPFKDGLLL</sequence>
<dbReference type="InterPro" id="IPR008271">
    <property type="entry name" value="Ser/Thr_kinase_AS"/>
</dbReference>
<evidence type="ECO:0000259" key="1">
    <source>
        <dbReference type="PROSITE" id="PS50011"/>
    </source>
</evidence>
<dbReference type="SUPFAM" id="SSF56112">
    <property type="entry name" value="Protein kinase-like (PK-like)"/>
    <property type="match status" value="2"/>
</dbReference>
<comment type="caution">
    <text evidence="2">The sequence shown here is derived from an EMBL/GenBank/DDBJ whole genome shotgun (WGS) entry which is preliminary data.</text>
</comment>
<dbReference type="Gene3D" id="1.10.510.10">
    <property type="entry name" value="Transferase(Phosphotransferase) domain 1"/>
    <property type="match status" value="2"/>
</dbReference>
<dbReference type="OrthoDB" id="5964819at2759"/>
<reference evidence="3" key="1">
    <citation type="submission" date="2017-01" db="EMBL/GenBank/DDBJ databases">
        <title>Comparative genomics of anhydrobiosis in the tardigrade Hypsibius dujardini.</title>
        <authorList>
            <person name="Yoshida Y."/>
            <person name="Koutsovoulos G."/>
            <person name="Laetsch D."/>
            <person name="Stevens L."/>
            <person name="Kumar S."/>
            <person name="Horikawa D."/>
            <person name="Ishino K."/>
            <person name="Komine S."/>
            <person name="Tomita M."/>
            <person name="Blaxter M."/>
            <person name="Arakawa K."/>
        </authorList>
    </citation>
    <scope>NUCLEOTIDE SEQUENCE [LARGE SCALE GENOMIC DNA]</scope>
    <source>
        <strain evidence="3">Z151</strain>
    </source>
</reference>
<keyword evidence="3" id="KW-1185">Reference proteome</keyword>
<protein>
    <recommendedName>
        <fullName evidence="1">Protein kinase domain-containing protein</fullName>
    </recommendedName>
</protein>
<dbReference type="InterPro" id="IPR053235">
    <property type="entry name" value="Ser_Thr_kinase"/>
</dbReference>
<proteinExistence type="predicted"/>
<dbReference type="Pfam" id="PF00069">
    <property type="entry name" value="Pkinase"/>
    <property type="match status" value="1"/>
</dbReference>
<feature type="domain" description="Protein kinase" evidence="1">
    <location>
        <begin position="1"/>
        <end position="102"/>
    </location>
</feature>
<dbReference type="PROSITE" id="PS50011">
    <property type="entry name" value="PROTEIN_KINASE_DOM"/>
    <property type="match status" value="2"/>
</dbReference>
<dbReference type="SMART" id="SM00220">
    <property type="entry name" value="S_TKc"/>
    <property type="match status" value="1"/>
</dbReference>
<name>A0A9X6NNG3_HYPEX</name>
<dbReference type="InterPro" id="IPR011009">
    <property type="entry name" value="Kinase-like_dom_sf"/>
</dbReference>
<feature type="domain" description="Protein kinase" evidence="1">
    <location>
        <begin position="115"/>
        <end position="387"/>
    </location>
</feature>
<dbReference type="PROSITE" id="PS00108">
    <property type="entry name" value="PROTEIN_KINASE_ST"/>
    <property type="match status" value="1"/>
</dbReference>
<dbReference type="GO" id="GO:0004674">
    <property type="term" value="F:protein serine/threonine kinase activity"/>
    <property type="evidence" value="ECO:0007669"/>
    <property type="project" value="TreeGrafter"/>
</dbReference>
<dbReference type="Proteomes" id="UP000192578">
    <property type="component" value="Unassembled WGS sequence"/>
</dbReference>